<dbReference type="Proteomes" id="UP001596414">
    <property type="component" value="Unassembled WGS sequence"/>
</dbReference>
<dbReference type="Gene3D" id="1.25.10.10">
    <property type="entry name" value="Leucine-rich Repeat Variant"/>
    <property type="match status" value="1"/>
</dbReference>
<accession>A0ABD5XE50</accession>
<evidence type="ECO:0000313" key="2">
    <source>
        <dbReference type="Proteomes" id="UP001596414"/>
    </source>
</evidence>
<dbReference type="RefSeq" id="WP_382269340.1">
    <property type="nucleotide sequence ID" value="NZ_JBHSZQ010000046.1"/>
</dbReference>
<gene>
    <name evidence="1" type="ORF">ACFQJ7_11685</name>
</gene>
<sequence length="167" mass="17969">MGDLNNVADVAPEEVASSLDRIVTNRSSGVSARKELSQLLSTLAAVQPSTVASRTDMLVGLITDEKDETREAAATALRHLAAAGHDLPFGLEQLAQGETDDDAWPMGVVADVAPELARQLLRTSLVSIDSSNTDRADLLIRACHRKRHVRSSRVREVCPTQAQPCTM</sequence>
<reference evidence="1 2" key="1">
    <citation type="journal article" date="2014" name="Int. J. Syst. Evol. Microbiol.">
        <title>Complete genome sequence of Corynebacterium casei LMG S-19264T (=DSM 44701T), isolated from a smear-ripened cheese.</title>
        <authorList>
            <consortium name="US DOE Joint Genome Institute (JGI-PGF)"/>
            <person name="Walter F."/>
            <person name="Albersmeier A."/>
            <person name="Kalinowski J."/>
            <person name="Ruckert C."/>
        </authorList>
    </citation>
    <scope>NUCLEOTIDE SEQUENCE [LARGE SCALE GENOMIC DNA]</scope>
    <source>
        <strain evidence="1 2">CGMCC 4.7215</strain>
    </source>
</reference>
<dbReference type="AlphaFoldDB" id="A0ABD5XE50"/>
<dbReference type="InterPro" id="IPR016024">
    <property type="entry name" value="ARM-type_fold"/>
</dbReference>
<protein>
    <recommendedName>
        <fullName evidence="3">HEAT repeat-containing protein</fullName>
    </recommendedName>
</protein>
<proteinExistence type="predicted"/>
<name>A0ABD5XE50_9EURY</name>
<organism evidence="1 2">
    <name type="scientific">Halovenus rubra</name>
    <dbReference type="NCBI Taxonomy" id="869890"/>
    <lineage>
        <taxon>Archaea</taxon>
        <taxon>Methanobacteriati</taxon>
        <taxon>Methanobacteriota</taxon>
        <taxon>Stenosarchaea group</taxon>
        <taxon>Halobacteria</taxon>
        <taxon>Halobacteriales</taxon>
        <taxon>Haloarculaceae</taxon>
        <taxon>Halovenus</taxon>
    </lineage>
</organism>
<dbReference type="EMBL" id="JBHSZQ010000046">
    <property type="protein sequence ID" value="MFC7126677.1"/>
    <property type="molecule type" value="Genomic_DNA"/>
</dbReference>
<dbReference type="SUPFAM" id="SSF48371">
    <property type="entry name" value="ARM repeat"/>
    <property type="match status" value="1"/>
</dbReference>
<dbReference type="InterPro" id="IPR011989">
    <property type="entry name" value="ARM-like"/>
</dbReference>
<evidence type="ECO:0000313" key="1">
    <source>
        <dbReference type="EMBL" id="MFC7126677.1"/>
    </source>
</evidence>
<evidence type="ECO:0008006" key="3">
    <source>
        <dbReference type="Google" id="ProtNLM"/>
    </source>
</evidence>
<comment type="caution">
    <text evidence="1">The sequence shown here is derived from an EMBL/GenBank/DDBJ whole genome shotgun (WGS) entry which is preliminary data.</text>
</comment>